<dbReference type="AlphaFoldDB" id="A0A0P5VPZ8"/>
<dbReference type="PANTHER" id="PTHR15925:SF2">
    <property type="entry name" value="SMALL RIBOSOMAL SUBUNIT PROTEIN MS23"/>
    <property type="match status" value="1"/>
</dbReference>
<sequence>MASSRLERIGNIYSRVRGLLRSGAMKPEDKPIWYEVYEAFPPKVEPQYGRKASEITIHPIFYPEDIVRAKFYERFGSPGLISLANNEYPTPCQKFLDRYKEMEKDFSDENELFEAVAKVMEEEKSVPESVSSNQPDSGTSMASMFSSAVSKSQPQPKINVGDLLTEK</sequence>
<evidence type="ECO:0000256" key="6">
    <source>
        <dbReference type="ARBA" id="ARBA00035137"/>
    </source>
</evidence>
<dbReference type="InterPro" id="IPR019520">
    <property type="entry name" value="Ribosomal_mS23_met"/>
</dbReference>
<comment type="similarity">
    <text evidence="2">Belongs to the mitochondrion-specific ribosomal protein mS23 family.</text>
</comment>
<evidence type="ECO:0000256" key="1">
    <source>
        <dbReference type="ARBA" id="ARBA00004173"/>
    </source>
</evidence>
<evidence type="ECO:0000256" key="5">
    <source>
        <dbReference type="ARBA" id="ARBA00023274"/>
    </source>
</evidence>
<keyword evidence="5" id="KW-0687">Ribonucleoprotein</keyword>
<keyword evidence="3 8" id="KW-0689">Ribosomal protein</keyword>
<dbReference type="GO" id="GO:0006412">
    <property type="term" value="P:translation"/>
    <property type="evidence" value="ECO:0007669"/>
    <property type="project" value="InterPro"/>
</dbReference>
<dbReference type="InterPro" id="IPR023611">
    <property type="entry name" value="mS23_dom_met"/>
</dbReference>
<gene>
    <name evidence="8" type="ORF">APZ42_028260</name>
</gene>
<evidence type="ECO:0000256" key="4">
    <source>
        <dbReference type="ARBA" id="ARBA00023128"/>
    </source>
</evidence>
<keyword evidence="4" id="KW-0496">Mitochondrion</keyword>
<evidence type="ECO:0000256" key="2">
    <source>
        <dbReference type="ARBA" id="ARBA00009864"/>
    </source>
</evidence>
<evidence type="ECO:0000313" key="8">
    <source>
        <dbReference type="EMBL" id="KZS07902.1"/>
    </source>
</evidence>
<dbReference type="InterPro" id="IPR059242">
    <property type="entry name" value="mS23_dom"/>
</dbReference>
<evidence type="ECO:0000259" key="7">
    <source>
        <dbReference type="Pfam" id="PF10484"/>
    </source>
</evidence>
<dbReference type="PANTHER" id="PTHR15925">
    <property type="entry name" value="MITOCHONDRIAL RIBOSOMAL PROTEIN S23"/>
    <property type="match status" value="1"/>
</dbReference>
<dbReference type="Proteomes" id="UP000076858">
    <property type="component" value="Unassembled WGS sequence"/>
</dbReference>
<comment type="caution">
    <text evidence="8">The sequence shown here is derived from an EMBL/GenBank/DDBJ whole genome shotgun (WGS) entry which is preliminary data.</text>
</comment>
<keyword evidence="9" id="KW-1185">Reference proteome</keyword>
<evidence type="ECO:0000256" key="3">
    <source>
        <dbReference type="ARBA" id="ARBA00022980"/>
    </source>
</evidence>
<dbReference type="GO" id="GO:0005840">
    <property type="term" value="C:ribosome"/>
    <property type="evidence" value="ECO:0007669"/>
    <property type="project" value="UniProtKB-KW"/>
</dbReference>
<dbReference type="Pfam" id="PF10484">
    <property type="entry name" value="MRP-S23"/>
    <property type="match status" value="1"/>
</dbReference>
<dbReference type="GO" id="GO:0005739">
    <property type="term" value="C:mitochondrion"/>
    <property type="evidence" value="ECO:0007669"/>
    <property type="project" value="InterPro"/>
</dbReference>
<dbReference type="GO" id="GO:0003735">
    <property type="term" value="F:structural constituent of ribosome"/>
    <property type="evidence" value="ECO:0007669"/>
    <property type="project" value="InterPro"/>
</dbReference>
<accession>A0A0P5VPZ8</accession>
<organism evidence="8 9">
    <name type="scientific">Daphnia magna</name>
    <dbReference type="NCBI Taxonomy" id="35525"/>
    <lineage>
        <taxon>Eukaryota</taxon>
        <taxon>Metazoa</taxon>
        <taxon>Ecdysozoa</taxon>
        <taxon>Arthropoda</taxon>
        <taxon>Crustacea</taxon>
        <taxon>Branchiopoda</taxon>
        <taxon>Diplostraca</taxon>
        <taxon>Cladocera</taxon>
        <taxon>Anomopoda</taxon>
        <taxon>Daphniidae</taxon>
        <taxon>Daphnia</taxon>
    </lineage>
</organism>
<protein>
    <recommendedName>
        <fullName evidence="6">Small ribosomal subunit protein mS23</fullName>
    </recommendedName>
</protein>
<proteinExistence type="inferred from homology"/>
<feature type="domain" description="Small ribosomal subunit protein mS23 conserved" evidence="7">
    <location>
        <begin position="2"/>
        <end position="124"/>
    </location>
</feature>
<dbReference type="CDD" id="cd23701">
    <property type="entry name" value="At1g26750"/>
    <property type="match status" value="1"/>
</dbReference>
<name>A0A0P5VPZ8_9CRUS</name>
<dbReference type="EMBL" id="LRGB01002384">
    <property type="protein sequence ID" value="KZS07902.1"/>
    <property type="molecule type" value="Genomic_DNA"/>
</dbReference>
<evidence type="ECO:0000313" key="9">
    <source>
        <dbReference type="Proteomes" id="UP000076858"/>
    </source>
</evidence>
<dbReference type="OrthoDB" id="10012356at2759"/>
<comment type="subcellular location">
    <subcellularLocation>
        <location evidence="1">Mitochondrion</location>
    </subcellularLocation>
</comment>
<dbReference type="STRING" id="35525.A0A0P5VPZ8"/>
<reference evidence="8 9" key="1">
    <citation type="submission" date="2016-03" db="EMBL/GenBank/DDBJ databases">
        <title>EvidentialGene: Evidence-directed Construction of Genes on Genomes.</title>
        <authorList>
            <person name="Gilbert D.G."/>
            <person name="Choi J.-H."/>
            <person name="Mockaitis K."/>
            <person name="Colbourne J."/>
            <person name="Pfrender M."/>
        </authorList>
    </citation>
    <scope>NUCLEOTIDE SEQUENCE [LARGE SCALE GENOMIC DNA]</scope>
    <source>
        <strain evidence="8 9">Xinb3</strain>
        <tissue evidence="8">Complete organism</tissue>
    </source>
</reference>